<sequence>MAPSKETSCEGSLPTAPPTPVRLLARLLRDLSVKEDTHLSPIDENADKSDRETTLPAPTLVAQESLQKRISEVIKKLSATQLAGLIADKPLSSSLTMPSAIVDTIDTLTISPDISAIELKTKNEALLMGALQEAEERCQSYKQRVITLQAQAVLNEAYCNKLRFQLAFQEEKKSNPGAPGKLVVDGLPRLLSGDEFYERVVEFTRWQKEAVAKKETRKVARERLKVANKEWKKSEAERKAENSRRQEHFHAEKEAWKSEKKEARAAKRRFTKPEPKLGELLKPLPKPMLAVAEDEESGEEIVLDDDNEQSSESDSD</sequence>
<feature type="compositionally biased region" description="Basic and acidic residues" evidence="2">
    <location>
        <begin position="230"/>
        <end position="279"/>
    </location>
</feature>
<gene>
    <name evidence="3" type="ORF">PAXINDRAFT_86811</name>
</gene>
<evidence type="ECO:0000256" key="1">
    <source>
        <dbReference type="SAM" id="Coils"/>
    </source>
</evidence>
<feature type="compositionally biased region" description="Acidic residues" evidence="2">
    <location>
        <begin position="292"/>
        <end position="316"/>
    </location>
</feature>
<dbReference type="EMBL" id="KN819427">
    <property type="protein sequence ID" value="KIJ09890.1"/>
    <property type="molecule type" value="Genomic_DNA"/>
</dbReference>
<evidence type="ECO:0000256" key="2">
    <source>
        <dbReference type="SAM" id="MobiDB-lite"/>
    </source>
</evidence>
<keyword evidence="4" id="KW-1185">Reference proteome</keyword>
<dbReference type="AlphaFoldDB" id="A0A0C9T2F7"/>
<keyword evidence="1" id="KW-0175">Coiled coil</keyword>
<dbReference type="HOGENOM" id="CLU_061607_0_0_1"/>
<feature type="coiled-coil region" evidence="1">
    <location>
        <begin position="124"/>
        <end position="151"/>
    </location>
</feature>
<feature type="region of interest" description="Disordered" evidence="2">
    <location>
        <begin position="230"/>
        <end position="316"/>
    </location>
</feature>
<evidence type="ECO:0000313" key="4">
    <source>
        <dbReference type="Proteomes" id="UP000053647"/>
    </source>
</evidence>
<name>A0A0C9T2F7_PAXIN</name>
<protein>
    <submittedName>
        <fullName evidence="3">Uncharacterized protein</fullName>
    </submittedName>
</protein>
<reference evidence="4" key="2">
    <citation type="submission" date="2015-01" db="EMBL/GenBank/DDBJ databases">
        <title>Evolutionary Origins and Diversification of the Mycorrhizal Mutualists.</title>
        <authorList>
            <consortium name="DOE Joint Genome Institute"/>
            <consortium name="Mycorrhizal Genomics Consortium"/>
            <person name="Kohler A."/>
            <person name="Kuo A."/>
            <person name="Nagy L.G."/>
            <person name="Floudas D."/>
            <person name="Copeland A."/>
            <person name="Barry K.W."/>
            <person name="Cichocki N."/>
            <person name="Veneault-Fourrey C."/>
            <person name="LaButti K."/>
            <person name="Lindquist E.A."/>
            <person name="Lipzen A."/>
            <person name="Lundell T."/>
            <person name="Morin E."/>
            <person name="Murat C."/>
            <person name="Riley R."/>
            <person name="Ohm R."/>
            <person name="Sun H."/>
            <person name="Tunlid A."/>
            <person name="Henrissat B."/>
            <person name="Grigoriev I.V."/>
            <person name="Hibbett D.S."/>
            <person name="Martin F."/>
        </authorList>
    </citation>
    <scope>NUCLEOTIDE SEQUENCE [LARGE SCALE GENOMIC DNA]</scope>
    <source>
        <strain evidence="4">ATCC 200175</strain>
    </source>
</reference>
<dbReference type="OrthoDB" id="3267810at2759"/>
<dbReference type="Proteomes" id="UP000053647">
    <property type="component" value="Unassembled WGS sequence"/>
</dbReference>
<evidence type="ECO:0000313" key="3">
    <source>
        <dbReference type="EMBL" id="KIJ09890.1"/>
    </source>
</evidence>
<accession>A0A0C9T2F7</accession>
<proteinExistence type="predicted"/>
<reference evidence="3 4" key="1">
    <citation type="submission" date="2014-06" db="EMBL/GenBank/DDBJ databases">
        <authorList>
            <consortium name="DOE Joint Genome Institute"/>
            <person name="Kuo A."/>
            <person name="Kohler A."/>
            <person name="Nagy L.G."/>
            <person name="Floudas D."/>
            <person name="Copeland A."/>
            <person name="Barry K.W."/>
            <person name="Cichocki N."/>
            <person name="Veneault-Fourrey C."/>
            <person name="LaButti K."/>
            <person name="Lindquist E.A."/>
            <person name="Lipzen A."/>
            <person name="Lundell T."/>
            <person name="Morin E."/>
            <person name="Murat C."/>
            <person name="Sun H."/>
            <person name="Tunlid A."/>
            <person name="Henrissat B."/>
            <person name="Grigoriev I.V."/>
            <person name="Hibbett D.S."/>
            <person name="Martin F."/>
            <person name="Nordberg H.P."/>
            <person name="Cantor M.N."/>
            <person name="Hua S.X."/>
        </authorList>
    </citation>
    <scope>NUCLEOTIDE SEQUENCE [LARGE SCALE GENOMIC DNA]</scope>
    <source>
        <strain evidence="3 4">ATCC 200175</strain>
    </source>
</reference>
<organism evidence="3 4">
    <name type="scientific">Paxillus involutus ATCC 200175</name>
    <dbReference type="NCBI Taxonomy" id="664439"/>
    <lineage>
        <taxon>Eukaryota</taxon>
        <taxon>Fungi</taxon>
        <taxon>Dikarya</taxon>
        <taxon>Basidiomycota</taxon>
        <taxon>Agaricomycotina</taxon>
        <taxon>Agaricomycetes</taxon>
        <taxon>Agaricomycetidae</taxon>
        <taxon>Boletales</taxon>
        <taxon>Paxilineae</taxon>
        <taxon>Paxillaceae</taxon>
        <taxon>Paxillus</taxon>
    </lineage>
</organism>